<evidence type="ECO:0000256" key="3">
    <source>
        <dbReference type="ARBA" id="ARBA00022723"/>
    </source>
</evidence>
<dbReference type="Pfam" id="PF00884">
    <property type="entry name" value="Sulfatase"/>
    <property type="match status" value="1"/>
</dbReference>
<keyword evidence="6" id="KW-0106">Calcium</keyword>
<dbReference type="InterPro" id="IPR017850">
    <property type="entry name" value="Alkaline_phosphatase_core_sf"/>
</dbReference>
<dbReference type="GO" id="GO:0004065">
    <property type="term" value="F:arylsulfatase activity"/>
    <property type="evidence" value="ECO:0007669"/>
    <property type="project" value="TreeGrafter"/>
</dbReference>
<keyword evidence="11" id="KW-1185">Reference proteome</keyword>
<keyword evidence="5" id="KW-0378">Hydrolase</keyword>
<dbReference type="Gene3D" id="3.40.720.10">
    <property type="entry name" value="Alkaline Phosphatase, subunit A"/>
    <property type="match status" value="1"/>
</dbReference>
<dbReference type="PANTHER" id="PTHR42693">
    <property type="entry name" value="ARYLSULFATASE FAMILY MEMBER"/>
    <property type="match status" value="1"/>
</dbReference>
<feature type="signal peptide" evidence="8">
    <location>
        <begin position="1"/>
        <end position="27"/>
    </location>
</feature>
<keyword evidence="3" id="KW-0479">Metal-binding</keyword>
<dbReference type="CDD" id="cd16144">
    <property type="entry name" value="ARS_like"/>
    <property type="match status" value="1"/>
</dbReference>
<dbReference type="STRING" id="313628.LNTAR_11976"/>
<dbReference type="AlphaFoldDB" id="A6DJJ6"/>
<feature type="domain" description="Sulfatase N-terminal" evidence="9">
    <location>
        <begin position="31"/>
        <end position="347"/>
    </location>
</feature>
<dbReference type="EMBL" id="ABCK01000006">
    <property type="protein sequence ID" value="EDM28070.1"/>
    <property type="molecule type" value="Genomic_DNA"/>
</dbReference>
<feature type="region of interest" description="Disordered" evidence="7">
    <location>
        <begin position="162"/>
        <end position="188"/>
    </location>
</feature>
<reference evidence="10 11" key="1">
    <citation type="journal article" date="2010" name="J. Bacteriol.">
        <title>Genome sequence of Lentisphaera araneosa HTCC2155T, the type species of the order Lentisphaerales in the phylum Lentisphaerae.</title>
        <authorList>
            <person name="Thrash J.C."/>
            <person name="Cho J.C."/>
            <person name="Vergin K.L."/>
            <person name="Morris R.M."/>
            <person name="Giovannoni S.J."/>
        </authorList>
    </citation>
    <scope>NUCLEOTIDE SEQUENCE [LARGE SCALE GENOMIC DNA]</scope>
    <source>
        <strain evidence="10 11">HTCC2155</strain>
    </source>
</reference>
<comment type="cofactor">
    <cofactor evidence="1">
        <name>Ca(2+)</name>
        <dbReference type="ChEBI" id="CHEBI:29108"/>
    </cofactor>
</comment>
<name>A6DJJ6_9BACT</name>
<organism evidence="10 11">
    <name type="scientific">Lentisphaera araneosa HTCC2155</name>
    <dbReference type="NCBI Taxonomy" id="313628"/>
    <lineage>
        <taxon>Bacteria</taxon>
        <taxon>Pseudomonadati</taxon>
        <taxon>Lentisphaerota</taxon>
        <taxon>Lentisphaeria</taxon>
        <taxon>Lentisphaerales</taxon>
        <taxon>Lentisphaeraceae</taxon>
        <taxon>Lentisphaera</taxon>
    </lineage>
</organism>
<evidence type="ECO:0000313" key="11">
    <source>
        <dbReference type="Proteomes" id="UP000004947"/>
    </source>
</evidence>
<feature type="chain" id="PRO_5002692298" evidence="8">
    <location>
        <begin position="28"/>
        <end position="473"/>
    </location>
</feature>
<comment type="caution">
    <text evidence="10">The sequence shown here is derived from an EMBL/GenBank/DDBJ whole genome shotgun (WGS) entry which is preliminary data.</text>
</comment>
<dbReference type="OrthoDB" id="9803751at2"/>
<comment type="similarity">
    <text evidence="2">Belongs to the sulfatase family.</text>
</comment>
<evidence type="ECO:0000313" key="10">
    <source>
        <dbReference type="EMBL" id="EDM28070.1"/>
    </source>
</evidence>
<dbReference type="Gene3D" id="3.30.1120.10">
    <property type="match status" value="1"/>
</dbReference>
<feature type="region of interest" description="Disordered" evidence="7">
    <location>
        <begin position="453"/>
        <end position="473"/>
    </location>
</feature>
<dbReference type="RefSeq" id="WP_007278066.1">
    <property type="nucleotide sequence ID" value="NZ_ABCK01000006.1"/>
</dbReference>
<dbReference type="InterPro" id="IPR050738">
    <property type="entry name" value="Sulfatase"/>
</dbReference>
<evidence type="ECO:0000256" key="6">
    <source>
        <dbReference type="ARBA" id="ARBA00022837"/>
    </source>
</evidence>
<dbReference type="SUPFAM" id="SSF53649">
    <property type="entry name" value="Alkaline phosphatase-like"/>
    <property type="match status" value="1"/>
</dbReference>
<protein>
    <submittedName>
        <fullName evidence="10">Sulfatase 1</fullName>
    </submittedName>
</protein>
<evidence type="ECO:0000256" key="2">
    <source>
        <dbReference type="ARBA" id="ARBA00008779"/>
    </source>
</evidence>
<gene>
    <name evidence="10" type="ORF">LNTAR_11976</name>
</gene>
<evidence type="ECO:0000256" key="5">
    <source>
        <dbReference type="ARBA" id="ARBA00022801"/>
    </source>
</evidence>
<evidence type="ECO:0000256" key="1">
    <source>
        <dbReference type="ARBA" id="ARBA00001913"/>
    </source>
</evidence>
<dbReference type="PANTHER" id="PTHR42693:SF42">
    <property type="entry name" value="ARYLSULFATASE G"/>
    <property type="match status" value="1"/>
</dbReference>
<evidence type="ECO:0000256" key="8">
    <source>
        <dbReference type="SAM" id="SignalP"/>
    </source>
</evidence>
<accession>A6DJJ6</accession>
<evidence type="ECO:0000256" key="4">
    <source>
        <dbReference type="ARBA" id="ARBA00022729"/>
    </source>
</evidence>
<feature type="compositionally biased region" description="Basic and acidic residues" evidence="7">
    <location>
        <begin position="463"/>
        <end position="473"/>
    </location>
</feature>
<proteinExistence type="inferred from homology"/>
<dbReference type="InterPro" id="IPR000917">
    <property type="entry name" value="Sulfatase_N"/>
</dbReference>
<evidence type="ECO:0000259" key="9">
    <source>
        <dbReference type="Pfam" id="PF00884"/>
    </source>
</evidence>
<keyword evidence="4 8" id="KW-0732">Signal</keyword>
<dbReference type="Proteomes" id="UP000004947">
    <property type="component" value="Unassembled WGS sequence"/>
</dbReference>
<sequence length="473" mass="52233">MSIIKNLVLLVVSFLFALGNFAVTAHAAELPNFVVILTDDQGWGTTSILYDPDVSESKSDFFQTPNLERLAKMGMRFTDGYASHPNCSPSRAALLTGRSPAGLKFTDIARHVGPFYEGNRMIPAKKINALPSEDVTLPEIIKQNLPQYRAAHFGKWHLSGGGPEAHGFDAGDGATQNGQGKGNLPDDPKRAFSITKRGNEWMEKQVQASKPFYLQISHYATHLGYQSKPETTKTFEQTPVGKRHQNVRFAAMIHDMDAAIGQTLDKIKELGIQDNTYVIYTADNGTFPTFDASNINGPLRGSKATVWEAGIRVPFIVAGPGIAGDSVSRRAVIGYDIYPTICDILGIGKLPGKVEGGSFKHLLRAPDGTPVKRPHDFLVFHWPHYQHRKNSTPATTIRRDDMKLHYFYETKQSMLFDLGKDLAEQNDLAPAMPEKAAELKKTMMTYLETIDANMPTENPGYDPAKDPAKKGQK</sequence>
<dbReference type="GO" id="GO:0046872">
    <property type="term" value="F:metal ion binding"/>
    <property type="evidence" value="ECO:0007669"/>
    <property type="project" value="UniProtKB-KW"/>
</dbReference>
<evidence type="ECO:0000256" key="7">
    <source>
        <dbReference type="SAM" id="MobiDB-lite"/>
    </source>
</evidence>
<dbReference type="eggNOG" id="COG3119">
    <property type="taxonomic scope" value="Bacteria"/>
</dbReference>